<evidence type="ECO:0000313" key="2">
    <source>
        <dbReference type="EMBL" id="MDN0077654.1"/>
    </source>
</evidence>
<gene>
    <name evidence="2" type="ORF">QU481_22820</name>
</gene>
<name>A0ABT7XV49_9NEIS</name>
<accession>A0ABT7XV49</accession>
<feature type="transmembrane region" description="Helical" evidence="1">
    <location>
        <begin position="56"/>
        <end position="75"/>
    </location>
</feature>
<reference evidence="2" key="1">
    <citation type="submission" date="2023-06" db="EMBL/GenBank/DDBJ databases">
        <authorList>
            <person name="Zhang S."/>
        </authorList>
    </citation>
    <scope>NUCLEOTIDE SEQUENCE</scope>
    <source>
        <strain evidence="2">SG2303</strain>
    </source>
</reference>
<proteinExistence type="predicted"/>
<keyword evidence="1" id="KW-0812">Transmembrane</keyword>
<keyword evidence="3" id="KW-1185">Reference proteome</keyword>
<sequence length="177" mass="20827">MKRLLAPLWFLLASLFLLEAWRWDRLGPLVRRFVDWAPWRPLTERLSRWLAALRPYPALAGVAVPMLMLIPLKFVEVALVIQQRYLLAILTLLLAKLLGMGIASWLFAICKPALLQIDWVARAYATVLRALDWAHAKTAPYRRWLQRRLAAGANGRQWLRLRRLRRWAQRRTRETDL</sequence>
<keyword evidence="1" id="KW-0472">Membrane</keyword>
<feature type="transmembrane region" description="Helical" evidence="1">
    <location>
        <begin position="87"/>
        <end position="108"/>
    </location>
</feature>
<evidence type="ECO:0000256" key="1">
    <source>
        <dbReference type="SAM" id="Phobius"/>
    </source>
</evidence>
<evidence type="ECO:0008006" key="4">
    <source>
        <dbReference type="Google" id="ProtNLM"/>
    </source>
</evidence>
<dbReference type="Proteomes" id="UP001168540">
    <property type="component" value="Unassembled WGS sequence"/>
</dbReference>
<protein>
    <recommendedName>
        <fullName evidence="4">Transmembrane protein</fullName>
    </recommendedName>
</protein>
<dbReference type="EMBL" id="JAUEDK010000081">
    <property type="protein sequence ID" value="MDN0077654.1"/>
    <property type="molecule type" value="Genomic_DNA"/>
</dbReference>
<dbReference type="RefSeq" id="WP_289832276.1">
    <property type="nucleotide sequence ID" value="NZ_JAUEDK010000081.1"/>
</dbReference>
<keyword evidence="1" id="KW-1133">Transmembrane helix</keyword>
<evidence type="ECO:0000313" key="3">
    <source>
        <dbReference type="Proteomes" id="UP001168540"/>
    </source>
</evidence>
<comment type="caution">
    <text evidence="2">The sequence shown here is derived from an EMBL/GenBank/DDBJ whole genome shotgun (WGS) entry which is preliminary data.</text>
</comment>
<organism evidence="2 3">
    <name type="scientific">Crenobacter oryzisoli</name>
    <dbReference type="NCBI Taxonomy" id="3056844"/>
    <lineage>
        <taxon>Bacteria</taxon>
        <taxon>Pseudomonadati</taxon>
        <taxon>Pseudomonadota</taxon>
        <taxon>Betaproteobacteria</taxon>
        <taxon>Neisseriales</taxon>
        <taxon>Neisseriaceae</taxon>
        <taxon>Crenobacter</taxon>
    </lineage>
</organism>